<sequence length="54" mass="5792">MCRKIPILEGEMTLGEFGRICFSDLTAQAAGKVMIKQGGDSIINIVSLPAHTTK</sequence>
<reference evidence="1 2" key="1">
    <citation type="submission" date="2017-01" db="EMBL/GenBank/DDBJ databases">
        <title>Deconstructing symbiosis and pathogenesis requirements using a combined genomic-metabolomic approach.</title>
        <authorList>
            <person name="Tobias N.J."/>
            <person name="Wolff H."/>
            <person name="Djahanschiri B."/>
            <person name="Ebersberger I."/>
            <person name="Bode H.B."/>
        </authorList>
    </citation>
    <scope>NUCLEOTIDE SEQUENCE [LARGE SCALE GENOMIC DNA]</scope>
    <source>
        <strain evidence="1 2">DSM 4764</strain>
    </source>
</reference>
<gene>
    <name evidence="1" type="ORF">Xbed_03089</name>
</gene>
<keyword evidence="2" id="KW-1185">Reference proteome</keyword>
<dbReference type="EMBL" id="MUBK01000029">
    <property type="protein sequence ID" value="OTA18644.1"/>
    <property type="molecule type" value="Genomic_DNA"/>
</dbReference>
<proteinExistence type="predicted"/>
<accession>A0A1Y2SL64</accession>
<dbReference type="STRING" id="40578.Xbed_03089"/>
<name>A0A1Y2SL64_9GAMM</name>
<dbReference type="Proteomes" id="UP000194204">
    <property type="component" value="Unassembled WGS sequence"/>
</dbReference>
<comment type="caution">
    <text evidence="1">The sequence shown here is derived from an EMBL/GenBank/DDBJ whole genome shotgun (WGS) entry which is preliminary data.</text>
</comment>
<dbReference type="RefSeq" id="WP_208612256.1">
    <property type="nucleotide sequence ID" value="NZ_CAWNHF010000133.1"/>
</dbReference>
<evidence type="ECO:0000313" key="1">
    <source>
        <dbReference type="EMBL" id="OTA18644.1"/>
    </source>
</evidence>
<dbReference type="AlphaFoldDB" id="A0A1Y2SL64"/>
<organism evidence="1 2">
    <name type="scientific">Xenorhabdus beddingii</name>
    <dbReference type="NCBI Taxonomy" id="40578"/>
    <lineage>
        <taxon>Bacteria</taxon>
        <taxon>Pseudomonadati</taxon>
        <taxon>Pseudomonadota</taxon>
        <taxon>Gammaproteobacteria</taxon>
        <taxon>Enterobacterales</taxon>
        <taxon>Morganellaceae</taxon>
        <taxon>Xenorhabdus</taxon>
    </lineage>
</organism>
<protein>
    <submittedName>
        <fullName evidence="1">Uncharacterized protein</fullName>
    </submittedName>
</protein>
<evidence type="ECO:0000313" key="2">
    <source>
        <dbReference type="Proteomes" id="UP000194204"/>
    </source>
</evidence>